<gene>
    <name evidence="3" type="ORF">WQO_16285</name>
</gene>
<feature type="region of interest" description="Disordered" evidence="1">
    <location>
        <begin position="113"/>
        <end position="183"/>
    </location>
</feature>
<evidence type="ECO:0000313" key="3">
    <source>
        <dbReference type="EMBL" id="ALU94752.1"/>
    </source>
</evidence>
<feature type="compositionally biased region" description="Low complexity" evidence="1">
    <location>
        <begin position="151"/>
        <end position="166"/>
    </location>
</feature>
<sequence>MSRTQWWSLTALLAVVLGLLCGPGAVAAAGPGASPVASGAPVTHVAQGPAQAEGPAQGRAEGSAPDRAQHRAQVQTPAQAQTHAPVAEASGERAQSLAAEVDAPALATDAPALATEASGERAPVPGCGKLRDHDGEPAVPSRARSAHDHAPGLAPWGLPAATGALPAEPPPIRARAPLPYTPTPVELSVLRV</sequence>
<evidence type="ECO:0000313" key="4">
    <source>
        <dbReference type="Proteomes" id="UP000064183"/>
    </source>
</evidence>
<proteinExistence type="predicted"/>
<feature type="signal peptide" evidence="2">
    <location>
        <begin position="1"/>
        <end position="27"/>
    </location>
</feature>
<dbReference type="KEGG" id="sgb:WQO_16285"/>
<reference evidence="3 4" key="1">
    <citation type="journal article" date="2012" name="J. Bacteriol.">
        <title>Draft genome sequence of Streptomyces globisporus C-1027, which produces an antitumor antibiotic consisting of a nine-membered enediyne with a chromoprotein.</title>
        <authorList>
            <person name="Wang L."/>
            <person name="Wang S."/>
            <person name="He Q."/>
            <person name="Yu T."/>
            <person name="Li Q."/>
            <person name="Hong B."/>
        </authorList>
    </citation>
    <scope>NUCLEOTIDE SEQUENCE [LARGE SCALE GENOMIC DNA]</scope>
    <source>
        <strain evidence="3 4">C-1027</strain>
    </source>
</reference>
<dbReference type="STRING" id="1172567.WQO_16285"/>
<accession>A0A0U2SY67</accession>
<protein>
    <submittedName>
        <fullName evidence="3">Uncharacterized protein</fullName>
    </submittedName>
</protein>
<dbReference type="GeneID" id="94023106"/>
<feature type="compositionally biased region" description="Low complexity" evidence="1">
    <location>
        <begin position="30"/>
        <end position="62"/>
    </location>
</feature>
<feature type="chain" id="PRO_5039286129" evidence="2">
    <location>
        <begin position="28"/>
        <end position="192"/>
    </location>
</feature>
<dbReference type="Proteomes" id="UP000064183">
    <property type="component" value="Chromosome"/>
</dbReference>
<dbReference type="AlphaFoldDB" id="A0A0U2SY67"/>
<keyword evidence="2" id="KW-0732">Signal</keyword>
<dbReference type="EMBL" id="CP013738">
    <property type="protein sequence ID" value="ALU94752.1"/>
    <property type="molecule type" value="Genomic_DNA"/>
</dbReference>
<feature type="region of interest" description="Disordered" evidence="1">
    <location>
        <begin position="30"/>
        <end position="97"/>
    </location>
</feature>
<organism evidence="3 4">
    <name type="scientific">Streptomyces globisporus C-1027</name>
    <dbReference type="NCBI Taxonomy" id="1172567"/>
    <lineage>
        <taxon>Bacteria</taxon>
        <taxon>Bacillati</taxon>
        <taxon>Actinomycetota</taxon>
        <taxon>Actinomycetes</taxon>
        <taxon>Kitasatosporales</taxon>
        <taxon>Streptomycetaceae</taxon>
        <taxon>Streptomyces</taxon>
    </lineage>
</organism>
<evidence type="ECO:0000256" key="2">
    <source>
        <dbReference type="SAM" id="SignalP"/>
    </source>
</evidence>
<name>A0A0U2SY67_STRGL</name>
<dbReference type="RefSeq" id="WP_010056799.1">
    <property type="nucleotide sequence ID" value="NZ_CP013738.1"/>
</dbReference>
<evidence type="ECO:0000256" key="1">
    <source>
        <dbReference type="SAM" id="MobiDB-lite"/>
    </source>
</evidence>
<feature type="compositionally biased region" description="Polar residues" evidence="1">
    <location>
        <begin position="72"/>
        <end position="82"/>
    </location>
</feature>